<dbReference type="GeneID" id="34222206"/>
<dbReference type="OrthoDB" id="1684927at2"/>
<name>A0A075LMJ0_9BACI</name>
<dbReference type="EMBL" id="CP008876">
    <property type="protein sequence ID" value="AIF65603.1"/>
    <property type="molecule type" value="Genomic_DNA"/>
</dbReference>
<gene>
    <name evidence="1" type="ORF">GZ22_02355</name>
</gene>
<dbReference type="KEGG" id="tap:GZ22_02355"/>
<reference evidence="1 2" key="1">
    <citation type="submission" date="2014-07" db="EMBL/GenBank/DDBJ databases">
        <title>Complete genome sequence of a moderately halophilic bacterium Terribacillus aidingensis MP602, isolated from Cryptomeria fortunei in Tianmu mountain in China.</title>
        <authorList>
            <person name="Wang Y."/>
            <person name="Lu P."/>
            <person name="Zhang L."/>
        </authorList>
    </citation>
    <scope>NUCLEOTIDE SEQUENCE [LARGE SCALE GENOMIC DNA]</scope>
    <source>
        <strain evidence="1 2">MP602</strain>
    </source>
</reference>
<evidence type="ECO:0000313" key="2">
    <source>
        <dbReference type="Proteomes" id="UP000027980"/>
    </source>
</evidence>
<sequence length="164" mass="18084">MTNFYSFHGTVTMISDFQGNGRADGCYKFFTVENDTGSIVNFVVSPTTYFVDHAMVSVGDRVTGYYDGDAPAILIYPPQYPALVMVKESPNQNVKVSFFDNQLLSSDGQLKLNISQATPLLLTNGQAFTGNLRNRDLIVVYGPTTMSIPAQTTPYWVIVLCKSL</sequence>
<organism evidence="1 2">
    <name type="scientific">Terribacillus saccharophilus</name>
    <dbReference type="NCBI Taxonomy" id="361277"/>
    <lineage>
        <taxon>Bacteria</taxon>
        <taxon>Bacillati</taxon>
        <taxon>Bacillota</taxon>
        <taxon>Bacilli</taxon>
        <taxon>Bacillales</taxon>
        <taxon>Bacillaceae</taxon>
        <taxon>Terribacillus</taxon>
    </lineage>
</organism>
<dbReference type="Proteomes" id="UP000027980">
    <property type="component" value="Chromosome"/>
</dbReference>
<proteinExistence type="predicted"/>
<protein>
    <submittedName>
        <fullName evidence="1">Uncharacterized protein</fullName>
    </submittedName>
</protein>
<dbReference type="RefSeq" id="WP_038558280.1">
    <property type="nucleotide sequence ID" value="NZ_CP008876.1"/>
</dbReference>
<dbReference type="AlphaFoldDB" id="A0A075LMJ0"/>
<dbReference type="HOGENOM" id="CLU_072018_1_0_9"/>
<accession>A0A075LMJ0</accession>
<evidence type="ECO:0000313" key="1">
    <source>
        <dbReference type="EMBL" id="AIF65603.1"/>
    </source>
</evidence>